<dbReference type="SUPFAM" id="SSF55486">
    <property type="entry name" value="Metalloproteases ('zincins'), catalytic domain"/>
    <property type="match status" value="1"/>
</dbReference>
<evidence type="ECO:0000256" key="1">
    <source>
        <dbReference type="SAM" id="MobiDB-lite"/>
    </source>
</evidence>
<dbReference type="GeneID" id="54359937"/>
<dbReference type="AlphaFoldDB" id="A0A6J3MCU5"/>
<feature type="chain" id="PRO_5026868870" description="Metalloprotease" evidence="2">
    <location>
        <begin position="26"/>
        <end position="660"/>
    </location>
</feature>
<feature type="region of interest" description="Disordered" evidence="1">
    <location>
        <begin position="376"/>
        <end position="398"/>
    </location>
</feature>
<name>A0A6J3MCU5_9PEZI</name>
<evidence type="ECO:0000313" key="3">
    <source>
        <dbReference type="Proteomes" id="UP000504637"/>
    </source>
</evidence>
<dbReference type="RefSeq" id="XP_033462882.1">
    <property type="nucleotide sequence ID" value="XM_033602137.1"/>
</dbReference>
<dbReference type="OrthoDB" id="3626347at2759"/>
<dbReference type="Gene3D" id="3.40.390.10">
    <property type="entry name" value="Collagenase (Catalytic Domain)"/>
    <property type="match status" value="1"/>
</dbReference>
<sequence>MQRFTLLSLSTLLVVISGLPQQSTTLPIDPGNPNLPAGNFVLPPQTPNPFPNGIPIAPDVCDPERLTDDCFTAMNNNPHGAFLYLDNDHGCTDGQRKMLENGFWNAGLLLKEASKRAEERSAPYALSADYWMGADWGDYEERIKGNIERGSNFVNNGKTLNYITVTCRDPKSYCKKDPINGKQIGGYAWNYKGWTGTYGYISMCDPYFTLNDFAGTLDKINHWKETGQLSNLYQMENYQTSGQFIVHEMMHLYSTYYPEPPITDETLRVVGPRTYAYGPKQVRRLAKGEKYSGKGESGAVLSTLNSDSYTMLINSVFWWEIVGRLPGASPEDSGVAPPSSPLIVFPSVSITQGDGFSISSVDSLLGQEVDRYFAADAPTSNDTPTPAPAPSDVPTQDQNACHGIGGDYWVRSRDVAAQNVIDFCGQTELEKTYNANSVNELKLSVRKLYGDSKTPRDAPDCVGRFTNAVIDGCDGADSLNNPHNYKFGSTLTTADGWEYKMTPLSQQVNQVSCDAEYKFFFNSFEIRGKNLPDALFGAEGEGLKKQIEGCGALTFWNFERTPDDCCYQWYAAGNLPIGTRACIGRALMSAGSSGLGNCWGIGKRQVNNTRQVDSIDSWPGYGDEGRHVFRNPPLIGRDNIDTWPGYGDEGRHVFKDATRE</sequence>
<evidence type="ECO:0000256" key="2">
    <source>
        <dbReference type="SAM" id="SignalP"/>
    </source>
</evidence>
<keyword evidence="3" id="KW-1185">Reference proteome</keyword>
<keyword evidence="2" id="KW-0732">Signal</keyword>
<accession>A0A6J3MCU5</accession>
<organism evidence="4">
    <name type="scientific">Dissoconium aciculare CBS 342.82</name>
    <dbReference type="NCBI Taxonomy" id="1314786"/>
    <lineage>
        <taxon>Eukaryota</taxon>
        <taxon>Fungi</taxon>
        <taxon>Dikarya</taxon>
        <taxon>Ascomycota</taxon>
        <taxon>Pezizomycotina</taxon>
        <taxon>Dothideomycetes</taxon>
        <taxon>Dothideomycetidae</taxon>
        <taxon>Mycosphaerellales</taxon>
        <taxon>Dissoconiaceae</taxon>
        <taxon>Dissoconium</taxon>
    </lineage>
</organism>
<reference evidence="4" key="3">
    <citation type="submission" date="2025-08" db="UniProtKB">
        <authorList>
            <consortium name="RefSeq"/>
        </authorList>
    </citation>
    <scope>IDENTIFICATION</scope>
    <source>
        <strain evidence="4">CBS 342.82</strain>
    </source>
</reference>
<protein>
    <recommendedName>
        <fullName evidence="5">Metalloprotease</fullName>
    </recommendedName>
</protein>
<evidence type="ECO:0008006" key="5">
    <source>
        <dbReference type="Google" id="ProtNLM"/>
    </source>
</evidence>
<reference evidence="4" key="1">
    <citation type="submission" date="2020-01" db="EMBL/GenBank/DDBJ databases">
        <authorList>
            <consortium name="DOE Joint Genome Institute"/>
            <person name="Haridas S."/>
            <person name="Albert R."/>
            <person name="Binder M."/>
            <person name="Bloem J."/>
            <person name="Labutti K."/>
            <person name="Salamov A."/>
            <person name="Andreopoulos B."/>
            <person name="Baker S.E."/>
            <person name="Barry K."/>
            <person name="Bills G."/>
            <person name="Bluhm B.H."/>
            <person name="Cannon C."/>
            <person name="Castanera R."/>
            <person name="Culley D.E."/>
            <person name="Daum C."/>
            <person name="Ezra D."/>
            <person name="Gonzalez J.B."/>
            <person name="Henrissat B."/>
            <person name="Kuo A."/>
            <person name="Liang C."/>
            <person name="Lipzen A."/>
            <person name="Lutzoni F."/>
            <person name="Magnuson J."/>
            <person name="Mondo S."/>
            <person name="Nolan M."/>
            <person name="Ohm R."/>
            <person name="Pangilinan J."/>
            <person name="Park H.-J."/>
            <person name="Ramirez L."/>
            <person name="Alfaro M."/>
            <person name="Sun H."/>
            <person name="Tritt A."/>
            <person name="Yoshinaga Y."/>
            <person name="Zwiers L.-H."/>
            <person name="Turgeon B.G."/>
            <person name="Goodwin S.B."/>
            <person name="Spatafora J.W."/>
            <person name="Crous P.W."/>
            <person name="Grigoriev I.V."/>
        </authorList>
    </citation>
    <scope>NUCLEOTIDE SEQUENCE</scope>
    <source>
        <strain evidence="4">CBS 342.82</strain>
    </source>
</reference>
<feature type="signal peptide" evidence="2">
    <location>
        <begin position="1"/>
        <end position="25"/>
    </location>
</feature>
<dbReference type="Proteomes" id="UP000504637">
    <property type="component" value="Unplaced"/>
</dbReference>
<dbReference type="GO" id="GO:0008237">
    <property type="term" value="F:metallopeptidase activity"/>
    <property type="evidence" value="ECO:0007669"/>
    <property type="project" value="InterPro"/>
</dbReference>
<dbReference type="InterPro" id="IPR024079">
    <property type="entry name" value="MetalloPept_cat_dom_sf"/>
</dbReference>
<reference evidence="4" key="2">
    <citation type="submission" date="2020-04" db="EMBL/GenBank/DDBJ databases">
        <authorList>
            <consortium name="NCBI Genome Project"/>
        </authorList>
    </citation>
    <scope>NUCLEOTIDE SEQUENCE</scope>
    <source>
        <strain evidence="4">CBS 342.82</strain>
    </source>
</reference>
<gene>
    <name evidence="4" type="ORF">K489DRAFT_331296</name>
</gene>
<evidence type="ECO:0000313" key="4">
    <source>
        <dbReference type="RefSeq" id="XP_033462882.1"/>
    </source>
</evidence>
<proteinExistence type="predicted"/>